<sequence>MELIEHEVLTPSVSFSLYERRRQFRESLSLDRYMTLTEYIVRTDPLSSTTLIHWPHHPVESPCPELATEITRFNPEIRSTLRSHGLPDILEKTTHLITQTVDPCYPNQVERTPQKLLRIHLDNHHYLPPQLDAARDALNNMLQRLGLQDVHVDLIYGSNLANFRITDEETIDIIKVQLAIELAAIDIFGFLQVFIPNTRVALYPYMTRQAGKYTKMALEVEFHPVYEADEVEVEFEFEV</sequence>
<reference evidence="1" key="2">
    <citation type="journal article" date="2023" name="IMA Fungus">
        <title>Comparative genomic study of the Penicillium genus elucidates a diverse pangenome and 15 lateral gene transfer events.</title>
        <authorList>
            <person name="Petersen C."/>
            <person name="Sorensen T."/>
            <person name="Nielsen M.R."/>
            <person name="Sondergaard T.E."/>
            <person name="Sorensen J.L."/>
            <person name="Fitzpatrick D.A."/>
            <person name="Frisvad J.C."/>
            <person name="Nielsen K.L."/>
        </authorList>
    </citation>
    <scope>NUCLEOTIDE SEQUENCE</scope>
    <source>
        <strain evidence="1">IBT 16125</strain>
    </source>
</reference>
<organism evidence="1 2">
    <name type="scientific">Penicillium daleae</name>
    <dbReference type="NCBI Taxonomy" id="63821"/>
    <lineage>
        <taxon>Eukaryota</taxon>
        <taxon>Fungi</taxon>
        <taxon>Dikarya</taxon>
        <taxon>Ascomycota</taxon>
        <taxon>Pezizomycotina</taxon>
        <taxon>Eurotiomycetes</taxon>
        <taxon>Eurotiomycetidae</taxon>
        <taxon>Eurotiales</taxon>
        <taxon>Aspergillaceae</taxon>
        <taxon>Penicillium</taxon>
    </lineage>
</organism>
<dbReference type="AlphaFoldDB" id="A0AAD6CCK0"/>
<gene>
    <name evidence="1" type="ORF">N7458_001365</name>
</gene>
<keyword evidence="2" id="KW-1185">Reference proteome</keyword>
<dbReference type="RefSeq" id="XP_056768855.1">
    <property type="nucleotide sequence ID" value="XM_056904748.1"/>
</dbReference>
<dbReference type="Proteomes" id="UP001213681">
    <property type="component" value="Unassembled WGS sequence"/>
</dbReference>
<protein>
    <submittedName>
        <fullName evidence="1">Uncharacterized protein</fullName>
    </submittedName>
</protein>
<dbReference type="GeneID" id="81594991"/>
<name>A0AAD6CCK0_9EURO</name>
<proteinExistence type="predicted"/>
<evidence type="ECO:0000313" key="2">
    <source>
        <dbReference type="Proteomes" id="UP001213681"/>
    </source>
</evidence>
<evidence type="ECO:0000313" key="1">
    <source>
        <dbReference type="EMBL" id="KAJ5459813.1"/>
    </source>
</evidence>
<comment type="caution">
    <text evidence="1">The sequence shown here is derived from an EMBL/GenBank/DDBJ whole genome shotgun (WGS) entry which is preliminary data.</text>
</comment>
<accession>A0AAD6CCK0</accession>
<dbReference type="EMBL" id="JAPVEA010000002">
    <property type="protein sequence ID" value="KAJ5459813.1"/>
    <property type="molecule type" value="Genomic_DNA"/>
</dbReference>
<reference evidence="1" key="1">
    <citation type="submission" date="2022-12" db="EMBL/GenBank/DDBJ databases">
        <authorList>
            <person name="Petersen C."/>
        </authorList>
    </citation>
    <scope>NUCLEOTIDE SEQUENCE</scope>
    <source>
        <strain evidence="1">IBT 16125</strain>
    </source>
</reference>